<dbReference type="AlphaFoldDB" id="A0A2P5BNI1"/>
<feature type="domain" description="RNase H type-1" evidence="1">
    <location>
        <begin position="39"/>
        <end position="160"/>
    </location>
</feature>
<evidence type="ECO:0000313" key="3">
    <source>
        <dbReference type="Proteomes" id="UP000237105"/>
    </source>
</evidence>
<sequence>MNFLQEYWNRIGKPDSQDSANPRPLTQWRLPPSNCLKLNVDASIRHSKGRIGVEGVFCDYTIVVIACFSKILMGSFSIDDAEALIVCEGLEFAFQHYFHSLVVDSDSMRTIQAIFNSQSLVPNGIGISNICNLLVSTNYVMCQHILHEENMVAYILASFAF</sequence>
<evidence type="ECO:0000313" key="2">
    <source>
        <dbReference type="EMBL" id="PON50320.1"/>
    </source>
</evidence>
<dbReference type="SUPFAM" id="SSF53098">
    <property type="entry name" value="Ribonuclease H-like"/>
    <property type="match status" value="1"/>
</dbReference>
<accession>A0A2P5BNI1</accession>
<dbReference type="PANTHER" id="PTHR47074">
    <property type="entry name" value="BNAC02G40300D PROTEIN"/>
    <property type="match status" value="1"/>
</dbReference>
<dbReference type="CDD" id="cd06222">
    <property type="entry name" value="RNase_H_like"/>
    <property type="match status" value="1"/>
</dbReference>
<dbReference type="InterPro" id="IPR002156">
    <property type="entry name" value="RNaseH_domain"/>
</dbReference>
<comment type="caution">
    <text evidence="2">The sequence shown here is derived from an EMBL/GenBank/DDBJ whole genome shotgun (WGS) entry which is preliminary data.</text>
</comment>
<dbReference type="Pfam" id="PF13456">
    <property type="entry name" value="RVT_3"/>
    <property type="match status" value="1"/>
</dbReference>
<gene>
    <name evidence="2" type="ORF">PanWU01x14_224060</name>
</gene>
<dbReference type="InterPro" id="IPR044730">
    <property type="entry name" value="RNase_H-like_dom_plant"/>
</dbReference>
<dbReference type="GO" id="GO:0003676">
    <property type="term" value="F:nucleic acid binding"/>
    <property type="evidence" value="ECO:0007669"/>
    <property type="project" value="InterPro"/>
</dbReference>
<keyword evidence="3" id="KW-1185">Reference proteome</keyword>
<dbReference type="Proteomes" id="UP000237105">
    <property type="component" value="Unassembled WGS sequence"/>
</dbReference>
<dbReference type="InterPro" id="IPR036397">
    <property type="entry name" value="RNaseH_sf"/>
</dbReference>
<organism evidence="2 3">
    <name type="scientific">Parasponia andersonii</name>
    <name type="common">Sponia andersonii</name>
    <dbReference type="NCBI Taxonomy" id="3476"/>
    <lineage>
        <taxon>Eukaryota</taxon>
        <taxon>Viridiplantae</taxon>
        <taxon>Streptophyta</taxon>
        <taxon>Embryophyta</taxon>
        <taxon>Tracheophyta</taxon>
        <taxon>Spermatophyta</taxon>
        <taxon>Magnoliopsida</taxon>
        <taxon>eudicotyledons</taxon>
        <taxon>Gunneridae</taxon>
        <taxon>Pentapetalae</taxon>
        <taxon>rosids</taxon>
        <taxon>fabids</taxon>
        <taxon>Rosales</taxon>
        <taxon>Cannabaceae</taxon>
        <taxon>Parasponia</taxon>
    </lineage>
</organism>
<dbReference type="PANTHER" id="PTHR47074:SF75">
    <property type="entry name" value="RNASE H TYPE-1 DOMAIN-CONTAINING PROTEIN"/>
    <property type="match status" value="1"/>
</dbReference>
<protein>
    <submittedName>
        <fullName evidence="2">Ribonuclease H-like domain containing protein</fullName>
    </submittedName>
</protein>
<reference evidence="3" key="1">
    <citation type="submission" date="2016-06" db="EMBL/GenBank/DDBJ databases">
        <title>Parallel loss of symbiosis genes in relatives of nitrogen-fixing non-legume Parasponia.</title>
        <authorList>
            <person name="Van Velzen R."/>
            <person name="Holmer R."/>
            <person name="Bu F."/>
            <person name="Rutten L."/>
            <person name="Van Zeijl A."/>
            <person name="Liu W."/>
            <person name="Santuari L."/>
            <person name="Cao Q."/>
            <person name="Sharma T."/>
            <person name="Shen D."/>
            <person name="Roswanjaya Y."/>
            <person name="Wardhani T."/>
            <person name="Kalhor M.S."/>
            <person name="Jansen J."/>
            <person name="Van den Hoogen J."/>
            <person name="Gungor B."/>
            <person name="Hartog M."/>
            <person name="Hontelez J."/>
            <person name="Verver J."/>
            <person name="Yang W.-C."/>
            <person name="Schijlen E."/>
            <person name="Repin R."/>
            <person name="Schilthuizen M."/>
            <person name="Schranz E."/>
            <person name="Heidstra R."/>
            <person name="Miyata K."/>
            <person name="Fedorova E."/>
            <person name="Kohlen W."/>
            <person name="Bisseling T."/>
            <person name="Smit S."/>
            <person name="Geurts R."/>
        </authorList>
    </citation>
    <scope>NUCLEOTIDE SEQUENCE [LARGE SCALE GENOMIC DNA]</scope>
    <source>
        <strain evidence="3">cv. WU1-14</strain>
    </source>
</reference>
<dbReference type="EMBL" id="JXTB01000247">
    <property type="protein sequence ID" value="PON50320.1"/>
    <property type="molecule type" value="Genomic_DNA"/>
</dbReference>
<dbReference type="GO" id="GO:0004523">
    <property type="term" value="F:RNA-DNA hybrid ribonuclease activity"/>
    <property type="evidence" value="ECO:0007669"/>
    <property type="project" value="InterPro"/>
</dbReference>
<name>A0A2P5BNI1_PARAD</name>
<dbReference type="STRING" id="3476.A0A2P5BNI1"/>
<proteinExistence type="predicted"/>
<dbReference type="OrthoDB" id="1674010at2759"/>
<evidence type="ECO:0000259" key="1">
    <source>
        <dbReference type="Pfam" id="PF13456"/>
    </source>
</evidence>
<dbReference type="InterPro" id="IPR052929">
    <property type="entry name" value="RNase_H-like_EbsB-rel"/>
</dbReference>
<dbReference type="Gene3D" id="3.30.420.10">
    <property type="entry name" value="Ribonuclease H-like superfamily/Ribonuclease H"/>
    <property type="match status" value="1"/>
</dbReference>
<dbReference type="InterPro" id="IPR012337">
    <property type="entry name" value="RNaseH-like_sf"/>
</dbReference>